<dbReference type="OrthoDB" id="1434354at2759"/>
<accession>B4NVT8</accession>
<dbReference type="EMBL" id="CH989631">
    <property type="protein sequence ID" value="EDX16182.1"/>
    <property type="molecule type" value="Genomic_DNA"/>
</dbReference>
<proteinExistence type="predicted"/>
<keyword evidence="2" id="KW-1185">Reference proteome</keyword>
<sequence length="77" mass="8742">MHLYSEHACTHLNPYSPCSSSTAARLLLRRFLHTTRGDLSAAQRLLELNYGLRNKHAHIFIDRDPLDASSQQLLQVA</sequence>
<dbReference type="Bgee" id="FBgn0186247">
    <property type="expression patterns" value="Expressed in adult organism and 3 other cell types or tissues"/>
</dbReference>
<evidence type="ECO:0000313" key="1">
    <source>
        <dbReference type="EMBL" id="EDX16182.1"/>
    </source>
</evidence>
<organism evidence="1 2">
    <name type="scientific">Drosophila simulans</name>
    <name type="common">Fruit fly</name>
    <dbReference type="NCBI Taxonomy" id="7240"/>
    <lineage>
        <taxon>Eukaryota</taxon>
        <taxon>Metazoa</taxon>
        <taxon>Ecdysozoa</taxon>
        <taxon>Arthropoda</taxon>
        <taxon>Hexapoda</taxon>
        <taxon>Insecta</taxon>
        <taxon>Pterygota</taxon>
        <taxon>Neoptera</taxon>
        <taxon>Endopterygota</taxon>
        <taxon>Diptera</taxon>
        <taxon>Brachycera</taxon>
        <taxon>Muscomorpha</taxon>
        <taxon>Ephydroidea</taxon>
        <taxon>Drosophilidae</taxon>
        <taxon>Drosophila</taxon>
        <taxon>Sophophora</taxon>
    </lineage>
</organism>
<dbReference type="SMR" id="B4NVT8"/>
<name>B4NVT8_DROSI</name>
<dbReference type="Proteomes" id="UP000000304">
    <property type="component" value="Unassembled WGS sequence"/>
</dbReference>
<dbReference type="InterPro" id="IPR036273">
    <property type="entry name" value="CRAL/TRIO_N_dom_sf"/>
</dbReference>
<protein>
    <submittedName>
        <fullName evidence="1">GD14567</fullName>
    </submittedName>
</protein>
<evidence type="ECO:0000313" key="2">
    <source>
        <dbReference type="Proteomes" id="UP000000304"/>
    </source>
</evidence>
<dbReference type="AlphaFoldDB" id="B4NVT8"/>
<reference evidence="1 2" key="1">
    <citation type="journal article" date="2007" name="Nature">
        <title>Evolution of genes and genomes on the Drosophila phylogeny.</title>
        <authorList>
            <consortium name="Drosophila 12 Genomes Consortium"/>
            <person name="Clark A.G."/>
            <person name="Eisen M.B."/>
            <person name="Smith D.R."/>
            <person name="Bergman C.M."/>
            <person name="Oliver B."/>
            <person name="Markow T.A."/>
            <person name="Kaufman T.C."/>
            <person name="Kellis M."/>
            <person name="Gelbart W."/>
            <person name="Iyer V.N."/>
            <person name="Pollard D.A."/>
            <person name="Sackton T.B."/>
            <person name="Larracuente A.M."/>
            <person name="Singh N.D."/>
            <person name="Abad J.P."/>
            <person name="Abt D.N."/>
            <person name="Adryan B."/>
            <person name="Aguade M."/>
            <person name="Akashi H."/>
            <person name="Anderson W.W."/>
            <person name="Aquadro C.F."/>
            <person name="Ardell D.H."/>
            <person name="Arguello R."/>
            <person name="Artieri C.G."/>
            <person name="Barbash D.A."/>
            <person name="Barker D."/>
            <person name="Barsanti P."/>
            <person name="Batterham P."/>
            <person name="Batzoglou S."/>
            <person name="Begun D."/>
            <person name="Bhutkar A."/>
            <person name="Blanco E."/>
            <person name="Bosak S.A."/>
            <person name="Bradley R.K."/>
            <person name="Brand A.D."/>
            <person name="Brent M.R."/>
            <person name="Brooks A.N."/>
            <person name="Brown R.H."/>
            <person name="Butlin R.K."/>
            <person name="Caggese C."/>
            <person name="Calvi B.R."/>
            <person name="Bernardo de Carvalho A."/>
            <person name="Caspi A."/>
            <person name="Castrezana S."/>
            <person name="Celniker S.E."/>
            <person name="Chang J.L."/>
            <person name="Chapple C."/>
            <person name="Chatterji S."/>
            <person name="Chinwalla A."/>
            <person name="Civetta A."/>
            <person name="Clifton S.W."/>
            <person name="Comeron J.M."/>
            <person name="Costello J.C."/>
            <person name="Coyne J.A."/>
            <person name="Daub J."/>
            <person name="David R.G."/>
            <person name="Delcher A.L."/>
            <person name="Delehaunty K."/>
            <person name="Do C.B."/>
            <person name="Ebling H."/>
            <person name="Edwards K."/>
            <person name="Eickbush T."/>
            <person name="Evans J.D."/>
            <person name="Filipski A."/>
            <person name="Findeiss S."/>
            <person name="Freyhult E."/>
            <person name="Fulton L."/>
            <person name="Fulton R."/>
            <person name="Garcia A.C."/>
            <person name="Gardiner A."/>
            <person name="Garfield D.A."/>
            <person name="Garvin B.E."/>
            <person name="Gibson G."/>
            <person name="Gilbert D."/>
            <person name="Gnerre S."/>
            <person name="Godfrey J."/>
            <person name="Good R."/>
            <person name="Gotea V."/>
            <person name="Gravely B."/>
            <person name="Greenberg A.J."/>
            <person name="Griffiths-Jones S."/>
            <person name="Gross S."/>
            <person name="Guigo R."/>
            <person name="Gustafson E.A."/>
            <person name="Haerty W."/>
            <person name="Hahn M.W."/>
            <person name="Halligan D.L."/>
            <person name="Halpern A.L."/>
            <person name="Halter G.M."/>
            <person name="Han M.V."/>
            <person name="Heger A."/>
            <person name="Hillier L."/>
            <person name="Hinrichs A.S."/>
            <person name="Holmes I."/>
            <person name="Hoskins R.A."/>
            <person name="Hubisz M.J."/>
            <person name="Hultmark D."/>
            <person name="Huntley M.A."/>
            <person name="Jaffe D.B."/>
            <person name="Jagadeeshan S."/>
            <person name="Jeck W.R."/>
            <person name="Johnson J."/>
            <person name="Jones C.D."/>
            <person name="Jordan W.C."/>
            <person name="Karpen G.H."/>
            <person name="Kataoka E."/>
            <person name="Keightley P.D."/>
            <person name="Kheradpour P."/>
            <person name="Kirkness E.F."/>
            <person name="Koerich L.B."/>
            <person name="Kristiansen K."/>
            <person name="Kudrna D."/>
            <person name="Kulathinal R.J."/>
            <person name="Kumar S."/>
            <person name="Kwok R."/>
            <person name="Lander E."/>
            <person name="Langley C.H."/>
            <person name="Lapoint R."/>
            <person name="Lazzaro B.P."/>
            <person name="Lee S.J."/>
            <person name="Levesque L."/>
            <person name="Li R."/>
            <person name="Lin C.F."/>
            <person name="Lin M.F."/>
            <person name="Lindblad-Toh K."/>
            <person name="Llopart A."/>
            <person name="Long M."/>
            <person name="Low L."/>
            <person name="Lozovsky E."/>
            <person name="Lu J."/>
            <person name="Luo M."/>
            <person name="Machado C.A."/>
            <person name="Makalowski W."/>
            <person name="Marzo M."/>
            <person name="Matsuda M."/>
            <person name="Matzkin L."/>
            <person name="McAllister B."/>
            <person name="McBride C.S."/>
            <person name="McKernan B."/>
            <person name="McKernan K."/>
            <person name="Mendez-Lago M."/>
            <person name="Minx P."/>
            <person name="Mollenhauer M.U."/>
            <person name="Montooth K."/>
            <person name="Mount S.M."/>
            <person name="Mu X."/>
            <person name="Myers E."/>
            <person name="Negre B."/>
            <person name="Newfeld S."/>
            <person name="Nielsen R."/>
            <person name="Noor M.A."/>
            <person name="O'Grady P."/>
            <person name="Pachter L."/>
            <person name="Papaceit M."/>
            <person name="Parisi M.J."/>
            <person name="Parisi M."/>
            <person name="Parts L."/>
            <person name="Pedersen J.S."/>
            <person name="Pesole G."/>
            <person name="Phillippy A.M."/>
            <person name="Ponting C.P."/>
            <person name="Pop M."/>
            <person name="Porcelli D."/>
            <person name="Powell J.R."/>
            <person name="Prohaska S."/>
            <person name="Pruitt K."/>
            <person name="Puig M."/>
            <person name="Quesneville H."/>
            <person name="Ram K.R."/>
            <person name="Rand D."/>
            <person name="Rasmussen M.D."/>
            <person name="Reed L.K."/>
            <person name="Reenan R."/>
            <person name="Reily A."/>
            <person name="Remington K.A."/>
            <person name="Rieger T.T."/>
            <person name="Ritchie M.G."/>
            <person name="Robin C."/>
            <person name="Rogers Y.H."/>
            <person name="Rohde C."/>
            <person name="Rozas J."/>
            <person name="Rubenfield M.J."/>
            <person name="Ruiz A."/>
            <person name="Russo S."/>
            <person name="Salzberg S.L."/>
            <person name="Sanchez-Gracia A."/>
            <person name="Saranga D.J."/>
            <person name="Sato H."/>
            <person name="Schaeffer S.W."/>
            <person name="Schatz M.C."/>
            <person name="Schlenke T."/>
            <person name="Schwartz R."/>
            <person name="Segarra C."/>
            <person name="Singh R.S."/>
            <person name="Sirot L."/>
            <person name="Sirota M."/>
            <person name="Sisneros N.B."/>
            <person name="Smith C.D."/>
            <person name="Smith T.F."/>
            <person name="Spieth J."/>
            <person name="Stage D.E."/>
            <person name="Stark A."/>
            <person name="Stephan W."/>
            <person name="Strausberg R.L."/>
            <person name="Strempel S."/>
            <person name="Sturgill D."/>
            <person name="Sutton G."/>
            <person name="Sutton G.G."/>
            <person name="Tao W."/>
            <person name="Teichmann S."/>
            <person name="Tobari Y.N."/>
            <person name="Tomimura Y."/>
            <person name="Tsolas J.M."/>
            <person name="Valente V.L."/>
            <person name="Venter E."/>
            <person name="Venter J.C."/>
            <person name="Vicario S."/>
            <person name="Vieira F.G."/>
            <person name="Vilella A.J."/>
            <person name="Villasante A."/>
            <person name="Walenz B."/>
            <person name="Wang J."/>
            <person name="Wasserman M."/>
            <person name="Watts T."/>
            <person name="Wilson D."/>
            <person name="Wilson R.K."/>
            <person name="Wing R.A."/>
            <person name="Wolfner M.F."/>
            <person name="Wong A."/>
            <person name="Wong G.K."/>
            <person name="Wu C.I."/>
            <person name="Wu G."/>
            <person name="Yamamoto D."/>
            <person name="Yang H.P."/>
            <person name="Yang S.P."/>
            <person name="Yorke J.A."/>
            <person name="Yoshida K."/>
            <person name="Zdobnov E."/>
            <person name="Zhang P."/>
            <person name="Zhang Y."/>
            <person name="Zimin A.V."/>
            <person name="Baldwin J."/>
            <person name="Abdouelleil A."/>
            <person name="Abdulkadir J."/>
            <person name="Abebe A."/>
            <person name="Abera B."/>
            <person name="Abreu J."/>
            <person name="Acer S.C."/>
            <person name="Aftuck L."/>
            <person name="Alexander A."/>
            <person name="An P."/>
            <person name="Anderson E."/>
            <person name="Anderson S."/>
            <person name="Arachi H."/>
            <person name="Azer M."/>
            <person name="Bachantsang P."/>
            <person name="Barry A."/>
            <person name="Bayul T."/>
            <person name="Berlin A."/>
            <person name="Bessette D."/>
            <person name="Bloom T."/>
            <person name="Blye J."/>
            <person name="Boguslavskiy L."/>
            <person name="Bonnet C."/>
            <person name="Boukhgalter B."/>
            <person name="Bourzgui I."/>
            <person name="Brown A."/>
            <person name="Cahill P."/>
            <person name="Channer S."/>
            <person name="Cheshatsang Y."/>
            <person name="Chuda L."/>
            <person name="Citroen M."/>
            <person name="Collymore A."/>
            <person name="Cooke P."/>
            <person name="Costello M."/>
            <person name="D'Aco K."/>
            <person name="Daza R."/>
            <person name="De Haan G."/>
            <person name="DeGray S."/>
            <person name="DeMaso C."/>
            <person name="Dhargay N."/>
            <person name="Dooley K."/>
            <person name="Dooley E."/>
            <person name="Doricent M."/>
            <person name="Dorje P."/>
            <person name="Dorjee K."/>
            <person name="Dupes A."/>
            <person name="Elong R."/>
            <person name="Falk J."/>
            <person name="Farina A."/>
            <person name="Faro S."/>
            <person name="Ferguson D."/>
            <person name="Fisher S."/>
            <person name="Foley C.D."/>
            <person name="Franke A."/>
            <person name="Friedrich D."/>
            <person name="Gadbois L."/>
            <person name="Gearin G."/>
            <person name="Gearin C.R."/>
            <person name="Giannoukos G."/>
            <person name="Goode T."/>
            <person name="Graham J."/>
            <person name="Grandbois E."/>
            <person name="Grewal S."/>
            <person name="Gyaltsen K."/>
            <person name="Hafez N."/>
            <person name="Hagos B."/>
            <person name="Hall J."/>
            <person name="Henson C."/>
            <person name="Hollinger A."/>
            <person name="Honan T."/>
            <person name="Huard M.D."/>
            <person name="Hughes L."/>
            <person name="Hurhula B."/>
            <person name="Husby M.E."/>
            <person name="Kamat A."/>
            <person name="Kanga B."/>
            <person name="Kashin S."/>
            <person name="Khazanovich D."/>
            <person name="Kisner P."/>
            <person name="Lance K."/>
            <person name="Lara M."/>
            <person name="Lee W."/>
            <person name="Lennon N."/>
            <person name="Letendre F."/>
            <person name="LeVine R."/>
            <person name="Lipovsky A."/>
            <person name="Liu X."/>
            <person name="Liu J."/>
            <person name="Liu S."/>
            <person name="Lokyitsang T."/>
            <person name="Lokyitsang Y."/>
            <person name="Lubonja R."/>
            <person name="Lui A."/>
            <person name="MacDonald P."/>
            <person name="Magnisalis V."/>
            <person name="Maru K."/>
            <person name="Matthews C."/>
            <person name="McCusker W."/>
            <person name="McDonough S."/>
            <person name="Mehta T."/>
            <person name="Meldrim J."/>
            <person name="Meneus L."/>
            <person name="Mihai O."/>
            <person name="Mihalev A."/>
            <person name="Mihova T."/>
            <person name="Mittelman R."/>
            <person name="Mlenga V."/>
            <person name="Montmayeur A."/>
            <person name="Mulrain L."/>
            <person name="Navidi A."/>
            <person name="Naylor J."/>
            <person name="Negash T."/>
            <person name="Nguyen T."/>
            <person name="Nguyen N."/>
            <person name="Nicol R."/>
            <person name="Norbu C."/>
            <person name="Norbu N."/>
            <person name="Novod N."/>
            <person name="O'Neill B."/>
            <person name="Osman S."/>
            <person name="Markiewicz E."/>
            <person name="Oyono O.L."/>
            <person name="Patti C."/>
            <person name="Phunkhang P."/>
            <person name="Pierre F."/>
            <person name="Priest M."/>
            <person name="Raghuraman S."/>
            <person name="Rege F."/>
            <person name="Reyes R."/>
            <person name="Rise C."/>
            <person name="Rogov P."/>
            <person name="Ross K."/>
            <person name="Ryan E."/>
            <person name="Settipalli S."/>
            <person name="Shea T."/>
            <person name="Sherpa N."/>
            <person name="Shi L."/>
            <person name="Shih D."/>
            <person name="Sparrow T."/>
            <person name="Spaulding J."/>
            <person name="Stalker J."/>
            <person name="Stange-Thomann N."/>
            <person name="Stavropoulos S."/>
            <person name="Stone C."/>
            <person name="Strader C."/>
            <person name="Tesfaye S."/>
            <person name="Thomson T."/>
            <person name="Thoulutsang Y."/>
            <person name="Thoulutsang D."/>
            <person name="Topham K."/>
            <person name="Topping I."/>
            <person name="Tsamla T."/>
            <person name="Vassiliev H."/>
            <person name="Vo A."/>
            <person name="Wangchuk T."/>
            <person name="Wangdi T."/>
            <person name="Weiand M."/>
            <person name="Wilkinson J."/>
            <person name="Wilson A."/>
            <person name="Yadav S."/>
            <person name="Young G."/>
            <person name="Yu Q."/>
            <person name="Zembek L."/>
            <person name="Zhong D."/>
            <person name="Zimmer A."/>
            <person name="Zwirko Z."/>
            <person name="Jaffe D.B."/>
            <person name="Alvarez P."/>
            <person name="Brockman W."/>
            <person name="Butler J."/>
            <person name="Chin C."/>
            <person name="Gnerre S."/>
            <person name="Grabherr M."/>
            <person name="Kleber M."/>
            <person name="Mauceli E."/>
            <person name="MacCallum I."/>
        </authorList>
    </citation>
    <scope>NUCLEOTIDE SEQUENCE [LARGE SCALE GENOMIC DNA]</scope>
    <source>
        <strain evidence="2">white501</strain>
    </source>
</reference>
<dbReference type="HOGENOM" id="CLU_2640784_0_0_1"/>
<dbReference type="SUPFAM" id="SSF46938">
    <property type="entry name" value="CRAL/TRIO N-terminal domain"/>
    <property type="match status" value="1"/>
</dbReference>
<gene>
    <name evidence="1" type="primary">Dsim\GD14567</name>
    <name evidence="1" type="ORF">Dsim_GD14567</name>
</gene>